<accession>A0A382EFN8</accession>
<gene>
    <name evidence="1" type="ORF">METZ01_LOCUS202053</name>
</gene>
<sequence>MYTRIVGILQECGDFTWRVVEEGS</sequence>
<name>A0A382EFN8_9ZZZZ</name>
<organism evidence="1">
    <name type="scientific">marine metagenome</name>
    <dbReference type="NCBI Taxonomy" id="408172"/>
    <lineage>
        <taxon>unclassified sequences</taxon>
        <taxon>metagenomes</taxon>
        <taxon>ecological metagenomes</taxon>
    </lineage>
</organism>
<proteinExistence type="predicted"/>
<evidence type="ECO:0000313" key="1">
    <source>
        <dbReference type="EMBL" id="SVB49199.1"/>
    </source>
</evidence>
<protein>
    <submittedName>
        <fullName evidence="1">Uncharacterized protein</fullName>
    </submittedName>
</protein>
<reference evidence="1" key="1">
    <citation type="submission" date="2018-05" db="EMBL/GenBank/DDBJ databases">
        <authorList>
            <person name="Lanie J.A."/>
            <person name="Ng W.-L."/>
            <person name="Kazmierczak K.M."/>
            <person name="Andrzejewski T.M."/>
            <person name="Davidsen T.M."/>
            <person name="Wayne K.J."/>
            <person name="Tettelin H."/>
            <person name="Glass J.I."/>
            <person name="Rusch D."/>
            <person name="Podicherti R."/>
            <person name="Tsui H.-C.T."/>
            <person name="Winkler M.E."/>
        </authorList>
    </citation>
    <scope>NUCLEOTIDE SEQUENCE</scope>
</reference>
<dbReference type="AlphaFoldDB" id="A0A382EFN8"/>
<dbReference type="EMBL" id="UINC01044150">
    <property type="protein sequence ID" value="SVB49199.1"/>
    <property type="molecule type" value="Genomic_DNA"/>
</dbReference>